<evidence type="ECO:0000256" key="6">
    <source>
        <dbReference type="ARBA" id="ARBA00022801"/>
    </source>
</evidence>
<keyword evidence="10" id="KW-1185">Reference proteome</keyword>
<comment type="subcellular location">
    <subcellularLocation>
        <location evidence="2">Nucleus</location>
    </subcellularLocation>
</comment>
<evidence type="ECO:0000256" key="7">
    <source>
        <dbReference type="ARBA" id="ARBA00023242"/>
    </source>
</evidence>
<organism evidence="9 10">
    <name type="scientific">Acyrthosiphon pisum</name>
    <name type="common">Pea aphid</name>
    <dbReference type="NCBI Taxonomy" id="7029"/>
    <lineage>
        <taxon>Eukaryota</taxon>
        <taxon>Metazoa</taxon>
        <taxon>Ecdysozoa</taxon>
        <taxon>Arthropoda</taxon>
        <taxon>Hexapoda</taxon>
        <taxon>Insecta</taxon>
        <taxon>Pterygota</taxon>
        <taxon>Neoptera</taxon>
        <taxon>Paraneoptera</taxon>
        <taxon>Hemiptera</taxon>
        <taxon>Sternorrhyncha</taxon>
        <taxon>Aphidomorpha</taxon>
        <taxon>Aphidoidea</taxon>
        <taxon>Aphididae</taxon>
        <taxon>Macrosiphini</taxon>
        <taxon>Acyrthosiphon</taxon>
    </lineage>
</organism>
<dbReference type="GO" id="GO:0004518">
    <property type="term" value="F:nuclease activity"/>
    <property type="evidence" value="ECO:0007669"/>
    <property type="project" value="UniProtKB-KW"/>
</dbReference>
<dbReference type="InterPro" id="IPR027806">
    <property type="entry name" value="HARBI1_dom"/>
</dbReference>
<sequence length="346" mass="40390">MALFYLGWDLLALEERVHILERRIERRILRDSQDPYDLPRNEFLNMFRVSPELAMDLTNEIRDQLQRERSTGLPEEIQVLVVINFYAKGGYQRATGDNFVVNVSQPSVSRCIHSVTDAINTKLLRRWVRFPMTAIERDKAREKFSNAPQAFEGAIGAVDCTHINILAPKNHEEAYVNHHGNHSLNVQAVVDPESNILNINARFPGARNDSYIWSVSPIRRAMEFHYNRGDAGYPLEPWLLTPLTRYPEGTRQYQYTKKHCKARNIVERFFGVFKSMWRCLSYQRVLMYAPETAGKNYCIEQEPVGRNNRINENNEIEDRRGPRVVAMRIQKQLMANWFPNYVDGDQ</sequence>
<dbReference type="GeneID" id="100165026"/>
<evidence type="ECO:0000256" key="5">
    <source>
        <dbReference type="ARBA" id="ARBA00022723"/>
    </source>
</evidence>
<dbReference type="RefSeq" id="XP_029348292.1">
    <property type="nucleotide sequence ID" value="XM_029492432.1"/>
</dbReference>
<dbReference type="GO" id="GO:0046872">
    <property type="term" value="F:metal ion binding"/>
    <property type="evidence" value="ECO:0007669"/>
    <property type="project" value="UniProtKB-KW"/>
</dbReference>
<comment type="cofactor">
    <cofactor evidence="1">
        <name>a divalent metal cation</name>
        <dbReference type="ChEBI" id="CHEBI:60240"/>
    </cofactor>
</comment>
<proteinExistence type="inferred from homology"/>
<dbReference type="PANTHER" id="PTHR22930:SF227">
    <property type="entry name" value="DDE TNP4 DOMAIN-CONTAINING PROTEIN"/>
    <property type="match status" value="1"/>
</dbReference>
<evidence type="ECO:0000313" key="9">
    <source>
        <dbReference type="EnsemblMetazoa" id="XP_029348292.1"/>
    </source>
</evidence>
<keyword evidence="5" id="KW-0479">Metal-binding</keyword>
<dbReference type="Proteomes" id="UP000007819">
    <property type="component" value="Unassembled WGS sequence"/>
</dbReference>
<evidence type="ECO:0000256" key="4">
    <source>
        <dbReference type="ARBA" id="ARBA00022722"/>
    </source>
</evidence>
<dbReference type="Pfam" id="PF13359">
    <property type="entry name" value="DDE_Tnp_4"/>
    <property type="match status" value="1"/>
</dbReference>
<reference evidence="9" key="2">
    <citation type="submission" date="2022-06" db="UniProtKB">
        <authorList>
            <consortium name="EnsemblMetazoa"/>
        </authorList>
    </citation>
    <scope>IDENTIFICATION</scope>
</reference>
<evidence type="ECO:0000313" key="10">
    <source>
        <dbReference type="Proteomes" id="UP000007819"/>
    </source>
</evidence>
<dbReference type="PANTHER" id="PTHR22930">
    <property type="match status" value="1"/>
</dbReference>
<keyword evidence="4" id="KW-0540">Nuclease</keyword>
<dbReference type="GO" id="GO:0005634">
    <property type="term" value="C:nucleus"/>
    <property type="evidence" value="ECO:0007669"/>
    <property type="project" value="UniProtKB-SubCell"/>
</dbReference>
<feature type="domain" description="DDE Tnp4" evidence="8">
    <location>
        <begin position="158"/>
        <end position="291"/>
    </location>
</feature>
<dbReference type="AlphaFoldDB" id="A0A8R2JV88"/>
<dbReference type="OMA" id="LNINARF"/>
<keyword evidence="7" id="KW-0539">Nucleus</keyword>
<evidence type="ECO:0000256" key="3">
    <source>
        <dbReference type="ARBA" id="ARBA00006958"/>
    </source>
</evidence>
<evidence type="ECO:0000259" key="8">
    <source>
        <dbReference type="Pfam" id="PF13359"/>
    </source>
</evidence>
<protein>
    <recommendedName>
        <fullName evidence="8">DDE Tnp4 domain-containing protein</fullName>
    </recommendedName>
</protein>
<dbReference type="KEGG" id="api:100165026"/>
<accession>A0A8R2JV88</accession>
<reference evidence="10" key="1">
    <citation type="submission" date="2010-06" db="EMBL/GenBank/DDBJ databases">
        <authorList>
            <person name="Jiang H."/>
            <person name="Abraham K."/>
            <person name="Ali S."/>
            <person name="Alsbrooks S.L."/>
            <person name="Anim B.N."/>
            <person name="Anosike U.S."/>
            <person name="Attaway T."/>
            <person name="Bandaranaike D.P."/>
            <person name="Battles P.K."/>
            <person name="Bell S.N."/>
            <person name="Bell A.V."/>
            <person name="Beltran B."/>
            <person name="Bickham C."/>
            <person name="Bustamante Y."/>
            <person name="Caleb T."/>
            <person name="Canada A."/>
            <person name="Cardenas V."/>
            <person name="Carter K."/>
            <person name="Chacko J."/>
            <person name="Chandrabose M.N."/>
            <person name="Chavez D."/>
            <person name="Chavez A."/>
            <person name="Chen L."/>
            <person name="Chu H.-S."/>
            <person name="Claassen K.J."/>
            <person name="Cockrell R."/>
            <person name="Collins M."/>
            <person name="Cooper J.A."/>
            <person name="Cree A."/>
            <person name="Curry S.M."/>
            <person name="Da Y."/>
            <person name="Dao M.D."/>
            <person name="Das B."/>
            <person name="Davila M.-L."/>
            <person name="Davy-Carroll L."/>
            <person name="Denson S."/>
            <person name="Dinh H."/>
            <person name="Ebong V.E."/>
            <person name="Edwards J.R."/>
            <person name="Egan A."/>
            <person name="El-Daye J."/>
            <person name="Escobedo L."/>
            <person name="Fernandez S."/>
            <person name="Fernando P.R."/>
            <person name="Flagg N."/>
            <person name="Forbes L.D."/>
            <person name="Fowler R.G."/>
            <person name="Fu Q."/>
            <person name="Gabisi R.A."/>
            <person name="Ganer J."/>
            <person name="Garbino Pronczuk A."/>
            <person name="Garcia R.M."/>
            <person name="Garner T."/>
            <person name="Garrett T.E."/>
            <person name="Gonzalez D.A."/>
            <person name="Hamid H."/>
            <person name="Hawkins E.S."/>
            <person name="Hirani K."/>
            <person name="Hogues M.E."/>
            <person name="Hollins B."/>
            <person name="Hsiao C.-H."/>
            <person name="Jabil R."/>
            <person name="James M.L."/>
            <person name="Jhangiani S.N."/>
            <person name="Johnson B."/>
            <person name="Johnson Q."/>
            <person name="Joshi V."/>
            <person name="Kalu J.B."/>
            <person name="Kam C."/>
            <person name="Kashfia A."/>
            <person name="Keebler J."/>
            <person name="Kisamo H."/>
            <person name="Kovar C.L."/>
            <person name="Lago L.A."/>
            <person name="Lai C.-Y."/>
            <person name="Laidlaw J."/>
            <person name="Lara F."/>
            <person name="Le T.-K."/>
            <person name="Lee S.L."/>
            <person name="Legall F.H."/>
            <person name="Lemon S.J."/>
            <person name="Lewis L.R."/>
            <person name="Li B."/>
            <person name="Liu Y."/>
            <person name="Liu Y.-S."/>
            <person name="Lopez J."/>
            <person name="Lozado R.J."/>
            <person name="Lu J."/>
            <person name="Madu R.C."/>
            <person name="Maheshwari M."/>
            <person name="Maheshwari R."/>
            <person name="Malloy K."/>
            <person name="Martinez E."/>
            <person name="Mathew T."/>
            <person name="Mercado I.C."/>
            <person name="Mercado C."/>
            <person name="Meyer B."/>
            <person name="Montgomery K."/>
            <person name="Morgan M.B."/>
            <person name="Munidasa M."/>
            <person name="Nazareth L.V."/>
            <person name="Nelson J."/>
            <person name="Ng B.M."/>
            <person name="Nguyen N.B."/>
            <person name="Nguyen P.Q."/>
            <person name="Nguyen T."/>
            <person name="Obregon M."/>
            <person name="Okwuonu G.O."/>
            <person name="Onwere C.G."/>
            <person name="Orozco G."/>
            <person name="Parra A."/>
            <person name="Patel S."/>
            <person name="Patil S."/>
            <person name="Perez A."/>
            <person name="Perez Y."/>
            <person name="Pham C."/>
            <person name="Primus E.L."/>
            <person name="Pu L.-L."/>
            <person name="Puazo M."/>
            <person name="Qin X."/>
            <person name="Quiroz J.B."/>
            <person name="Reese J."/>
            <person name="Richards S."/>
            <person name="Rives C.M."/>
            <person name="Robberts R."/>
            <person name="Ruiz S.J."/>
            <person name="Ruiz M.J."/>
            <person name="Santibanez J."/>
            <person name="Schneider B.W."/>
            <person name="Sisson I."/>
            <person name="Smith M."/>
            <person name="Sodergren E."/>
            <person name="Song X.-Z."/>
            <person name="Song B.B."/>
            <person name="Summersgill H."/>
            <person name="Thelus R."/>
            <person name="Thornton R.D."/>
            <person name="Trejos Z.Y."/>
            <person name="Usmani K."/>
            <person name="Vattathil S."/>
            <person name="Villasana D."/>
            <person name="Walker D.L."/>
            <person name="Wang S."/>
            <person name="Wang K."/>
            <person name="White C.S."/>
            <person name="Williams A.C."/>
            <person name="Williamson J."/>
            <person name="Wilson K."/>
            <person name="Woghiren I.O."/>
            <person name="Woodworth J.R."/>
            <person name="Worley K.C."/>
            <person name="Wright R.A."/>
            <person name="Wu W."/>
            <person name="Young L."/>
            <person name="Zhang L."/>
            <person name="Zhang J."/>
            <person name="Zhu Y."/>
            <person name="Muzny D.M."/>
            <person name="Weinstock G."/>
            <person name="Gibbs R.A."/>
        </authorList>
    </citation>
    <scope>NUCLEOTIDE SEQUENCE [LARGE SCALE GENOMIC DNA]</scope>
    <source>
        <strain evidence="10">LSR1</strain>
    </source>
</reference>
<dbReference type="EnsemblMetazoa" id="XM_029492432.1">
    <property type="protein sequence ID" value="XP_029348292.1"/>
    <property type="gene ID" value="LOC100165026"/>
</dbReference>
<evidence type="ECO:0000256" key="2">
    <source>
        <dbReference type="ARBA" id="ARBA00004123"/>
    </source>
</evidence>
<comment type="similarity">
    <text evidence="3">Belongs to the HARBI1 family.</text>
</comment>
<dbReference type="OrthoDB" id="6576905at2759"/>
<dbReference type="GO" id="GO:0016787">
    <property type="term" value="F:hydrolase activity"/>
    <property type="evidence" value="ECO:0007669"/>
    <property type="project" value="UniProtKB-KW"/>
</dbReference>
<evidence type="ECO:0000256" key="1">
    <source>
        <dbReference type="ARBA" id="ARBA00001968"/>
    </source>
</evidence>
<keyword evidence="6" id="KW-0378">Hydrolase</keyword>
<name>A0A8R2JV88_ACYPI</name>
<dbReference type="InterPro" id="IPR045249">
    <property type="entry name" value="HARBI1-like"/>
</dbReference>